<gene>
    <name evidence="1" type="ORF">I5Q84_12655</name>
</gene>
<evidence type="ECO:0000313" key="2">
    <source>
        <dbReference type="Proteomes" id="UP000595792"/>
    </source>
</evidence>
<dbReference type="RefSeq" id="WP_065535338.1">
    <property type="nucleotide sequence ID" value="NZ_CP015406.2"/>
</dbReference>
<proteinExistence type="predicted"/>
<dbReference type="KEGG" id="fpla:A4U99_14915"/>
<dbReference type="Pfam" id="PF14198">
    <property type="entry name" value="TnpV"/>
    <property type="match status" value="1"/>
</dbReference>
<protein>
    <submittedName>
        <fullName evidence="1">TnpV protein</fullName>
    </submittedName>
</protein>
<reference evidence="1 2" key="1">
    <citation type="submission" date="2020-11" db="EMBL/GenBank/DDBJ databases">
        <title>Closed and high quality bacterial genomes of the OMM12 community.</title>
        <authorList>
            <person name="Marbouty M."/>
            <person name="Lamy-Besnier Q."/>
            <person name="Debarbieux L."/>
            <person name="Koszul R."/>
        </authorList>
    </citation>
    <scope>NUCLEOTIDE SEQUENCE [LARGE SCALE GENOMIC DNA]</scope>
    <source>
        <strain evidence="1 2">YL31</strain>
    </source>
</reference>
<dbReference type="InterPro" id="IPR026989">
    <property type="entry name" value="TnpV"/>
</dbReference>
<dbReference type="AlphaFoldDB" id="A0AAX1KG92"/>
<accession>A0AAX1KG92</accession>
<dbReference type="Proteomes" id="UP000595792">
    <property type="component" value="Chromosome"/>
</dbReference>
<name>A0AAX1KG92_FLAPL</name>
<sequence>MKKSAFEHIGGTYRQEGDYLLPNLDVPKNVPVDIWGQRRKRYLREHRKALYTAMLLSDKLNNHLTEIDQQAGKMFSQLVEQMAKQEGITEQLKVDSQMEWVGRMNNIRSAVEEIVNTEIIFS</sequence>
<organism evidence="1 2">
    <name type="scientific">Flavonifractor plautii</name>
    <name type="common">Fusobacterium plautii</name>
    <dbReference type="NCBI Taxonomy" id="292800"/>
    <lineage>
        <taxon>Bacteria</taxon>
        <taxon>Bacillati</taxon>
        <taxon>Bacillota</taxon>
        <taxon>Clostridia</taxon>
        <taxon>Eubacteriales</taxon>
        <taxon>Oscillospiraceae</taxon>
        <taxon>Flavonifractor</taxon>
    </lineage>
</organism>
<evidence type="ECO:0000313" key="1">
    <source>
        <dbReference type="EMBL" id="QQR04828.1"/>
    </source>
</evidence>
<dbReference type="EMBL" id="CP065315">
    <property type="protein sequence ID" value="QQR04828.1"/>
    <property type="molecule type" value="Genomic_DNA"/>
</dbReference>